<evidence type="ECO:0000313" key="2">
    <source>
        <dbReference type="Proteomes" id="UP000248897"/>
    </source>
</evidence>
<dbReference type="EMBL" id="LS483469">
    <property type="protein sequence ID" value="SQI45007.1"/>
    <property type="molecule type" value="Genomic_DNA"/>
</dbReference>
<protein>
    <submittedName>
        <fullName evidence="1">Uncharacterized protein</fullName>
    </submittedName>
</protein>
<sequence>MVKAVGSSSQDTTNVAPVSVRCSVFSESLTCLAVPNSNMIDRMLTRQPMLTSANTILALSSCKRAIWRMCCGVLTSIKRQRNSR</sequence>
<accession>A0A2X4UYX1</accession>
<name>A0A2X4UYX1_SERPL</name>
<organism evidence="1 2">
    <name type="scientific">Serratia plymuthica</name>
    <dbReference type="NCBI Taxonomy" id="82996"/>
    <lineage>
        <taxon>Bacteria</taxon>
        <taxon>Pseudomonadati</taxon>
        <taxon>Pseudomonadota</taxon>
        <taxon>Gammaproteobacteria</taxon>
        <taxon>Enterobacterales</taxon>
        <taxon>Yersiniaceae</taxon>
        <taxon>Serratia</taxon>
    </lineage>
</organism>
<gene>
    <name evidence="1" type="ORF">NCTC12961_04903</name>
</gene>
<dbReference type="Proteomes" id="UP000248897">
    <property type="component" value="Chromosome 1"/>
</dbReference>
<proteinExistence type="predicted"/>
<evidence type="ECO:0000313" key="1">
    <source>
        <dbReference type="EMBL" id="SQI45007.1"/>
    </source>
</evidence>
<dbReference type="AlphaFoldDB" id="A0A2X4UYX1"/>
<reference evidence="1 2" key="1">
    <citation type="submission" date="2018-06" db="EMBL/GenBank/DDBJ databases">
        <authorList>
            <consortium name="Pathogen Informatics"/>
            <person name="Doyle S."/>
        </authorList>
    </citation>
    <scope>NUCLEOTIDE SEQUENCE [LARGE SCALE GENOMIC DNA]</scope>
    <source>
        <strain evidence="1 2">NCTC12961</strain>
    </source>
</reference>